<dbReference type="AlphaFoldDB" id="A0A0K1JNJ8"/>
<evidence type="ECO:0000256" key="6">
    <source>
        <dbReference type="ARBA" id="ARBA00023136"/>
    </source>
</evidence>
<dbReference type="CDD" id="cd06261">
    <property type="entry name" value="TM_PBP2"/>
    <property type="match status" value="1"/>
</dbReference>
<dbReference type="GO" id="GO:0005886">
    <property type="term" value="C:plasma membrane"/>
    <property type="evidence" value="ECO:0007669"/>
    <property type="project" value="UniProtKB-SubCell"/>
</dbReference>
<keyword evidence="4 7" id="KW-0812">Transmembrane</keyword>
<dbReference type="Pfam" id="PF00528">
    <property type="entry name" value="BPD_transp_1"/>
    <property type="match status" value="1"/>
</dbReference>
<dbReference type="KEGG" id="lmoi:VV02_24665"/>
<dbReference type="OrthoDB" id="9796361at2"/>
<evidence type="ECO:0000256" key="3">
    <source>
        <dbReference type="ARBA" id="ARBA00022475"/>
    </source>
</evidence>
<keyword evidence="6 7" id="KW-0472">Membrane</keyword>
<feature type="domain" description="ABC transmembrane type-1" evidence="8">
    <location>
        <begin position="95"/>
        <end position="278"/>
    </location>
</feature>
<dbReference type="PATRIC" id="fig|571913.6.peg.5001"/>
<feature type="transmembrane region" description="Helical" evidence="7">
    <location>
        <begin position="259"/>
        <end position="281"/>
    </location>
</feature>
<accession>A0A0K1JNJ8</accession>
<evidence type="ECO:0000256" key="1">
    <source>
        <dbReference type="ARBA" id="ARBA00004651"/>
    </source>
</evidence>
<evidence type="ECO:0000256" key="4">
    <source>
        <dbReference type="ARBA" id="ARBA00022692"/>
    </source>
</evidence>
<dbReference type="STRING" id="571913.VV02_24665"/>
<protein>
    <submittedName>
        <fullName evidence="9">ABC transporter permease</fullName>
    </submittedName>
</protein>
<dbReference type="Gene3D" id="1.10.3720.10">
    <property type="entry name" value="MetI-like"/>
    <property type="match status" value="1"/>
</dbReference>
<keyword evidence="10" id="KW-1185">Reference proteome</keyword>
<keyword evidence="3" id="KW-1003">Cell membrane</keyword>
<feature type="transmembrane region" description="Helical" evidence="7">
    <location>
        <begin position="133"/>
        <end position="153"/>
    </location>
</feature>
<evidence type="ECO:0000313" key="9">
    <source>
        <dbReference type="EMBL" id="AKU18289.1"/>
    </source>
</evidence>
<dbReference type="GO" id="GO:0055085">
    <property type="term" value="P:transmembrane transport"/>
    <property type="evidence" value="ECO:0007669"/>
    <property type="project" value="InterPro"/>
</dbReference>
<sequence>MALDVEDDLRVQELRGLDQLDTFETRRPLGRRVWDAAWPKLAALALALAGWQALAATGWKAEAGFSGPGPVAEELWATLTNKYADNGLPTIWEAIRVTMTRGIVGFLLATVVGLLLGVAVSQSRVLRAAIGSLITGLQTMPSIAWFPLALLLFGIDESAILFVILIGSVPSIANGVISGVDYVPPLLVRAGRNLGAGRVDLYRHVIVPAALPSIVSGLKQGWAFSWRSLLAGELLVAIANRPSLGQFLQASRETQDTNYMIALMIIILAIGILVDVVFNAFDNRLRRRRGVSPQP</sequence>
<dbReference type="SUPFAM" id="SSF161098">
    <property type="entry name" value="MetI-like"/>
    <property type="match status" value="1"/>
</dbReference>
<dbReference type="InterPro" id="IPR035906">
    <property type="entry name" value="MetI-like_sf"/>
</dbReference>
<evidence type="ECO:0000259" key="8">
    <source>
        <dbReference type="PROSITE" id="PS50928"/>
    </source>
</evidence>
<feature type="transmembrane region" description="Helical" evidence="7">
    <location>
        <begin position="159"/>
        <end position="180"/>
    </location>
</feature>
<keyword evidence="5 7" id="KW-1133">Transmembrane helix</keyword>
<name>A0A0K1JNJ8_9MICO</name>
<gene>
    <name evidence="9" type="ORF">VV02_24665</name>
</gene>
<evidence type="ECO:0000256" key="2">
    <source>
        <dbReference type="ARBA" id="ARBA00022448"/>
    </source>
</evidence>
<dbReference type="EMBL" id="CP011112">
    <property type="protein sequence ID" value="AKU18289.1"/>
    <property type="molecule type" value="Genomic_DNA"/>
</dbReference>
<dbReference type="PANTHER" id="PTHR30151">
    <property type="entry name" value="ALKANE SULFONATE ABC TRANSPORTER-RELATED, MEMBRANE SUBUNIT"/>
    <property type="match status" value="1"/>
</dbReference>
<keyword evidence="2 7" id="KW-0813">Transport</keyword>
<dbReference type="PROSITE" id="PS50928">
    <property type="entry name" value="ABC_TM1"/>
    <property type="match status" value="1"/>
</dbReference>
<comment type="similarity">
    <text evidence="7">Belongs to the binding-protein-dependent transport system permease family.</text>
</comment>
<organism evidence="9 10">
    <name type="scientific">Luteipulveratus mongoliensis</name>
    <dbReference type="NCBI Taxonomy" id="571913"/>
    <lineage>
        <taxon>Bacteria</taxon>
        <taxon>Bacillati</taxon>
        <taxon>Actinomycetota</taxon>
        <taxon>Actinomycetes</taxon>
        <taxon>Micrococcales</taxon>
        <taxon>Dermacoccaceae</taxon>
        <taxon>Luteipulveratus</taxon>
    </lineage>
</organism>
<dbReference type="Proteomes" id="UP000066480">
    <property type="component" value="Chromosome"/>
</dbReference>
<dbReference type="PANTHER" id="PTHR30151:SF40">
    <property type="entry name" value="TRANSPORT SYSTEM INTEGRAL MEMBRANE PROTEIN"/>
    <property type="match status" value="1"/>
</dbReference>
<dbReference type="RefSeq" id="WP_052595951.1">
    <property type="nucleotide sequence ID" value="NZ_CP011112.1"/>
</dbReference>
<proteinExistence type="inferred from homology"/>
<evidence type="ECO:0000256" key="7">
    <source>
        <dbReference type="RuleBase" id="RU363032"/>
    </source>
</evidence>
<dbReference type="InterPro" id="IPR000515">
    <property type="entry name" value="MetI-like"/>
</dbReference>
<evidence type="ECO:0000313" key="10">
    <source>
        <dbReference type="Proteomes" id="UP000066480"/>
    </source>
</evidence>
<comment type="subcellular location">
    <subcellularLocation>
        <location evidence="1 7">Cell membrane</location>
        <topology evidence="1 7">Multi-pass membrane protein</topology>
    </subcellularLocation>
</comment>
<reference evidence="9 10" key="1">
    <citation type="submission" date="2015-03" db="EMBL/GenBank/DDBJ databases">
        <title>Luteipulveratus halotolerans sp. nov., a novel actinobacterium (Dermacoccaceae) from Sarawak, Malaysia.</title>
        <authorList>
            <person name="Juboi H."/>
            <person name="Basik A."/>
            <person name="Shamsul S.S."/>
            <person name="Arnold P."/>
            <person name="Schmitt E.K."/>
            <person name="Sanglier J.-J."/>
            <person name="Yeo T."/>
        </authorList>
    </citation>
    <scope>NUCLEOTIDE SEQUENCE [LARGE SCALE GENOMIC DNA]</scope>
    <source>
        <strain evidence="9 10">MN07-A0370</strain>
    </source>
</reference>
<feature type="transmembrane region" description="Helical" evidence="7">
    <location>
        <begin position="102"/>
        <end position="121"/>
    </location>
</feature>
<evidence type="ECO:0000256" key="5">
    <source>
        <dbReference type="ARBA" id="ARBA00022989"/>
    </source>
</evidence>